<proteinExistence type="predicted"/>
<dbReference type="PIRSF" id="PIRSF016184">
    <property type="entry name" value="PhzC_PhzF"/>
    <property type="match status" value="1"/>
</dbReference>
<evidence type="ECO:0000313" key="3">
    <source>
        <dbReference type="Proteomes" id="UP000559987"/>
    </source>
</evidence>
<protein>
    <submittedName>
        <fullName evidence="2">PhzF family phenazine biosynthesis protein</fullName>
    </submittedName>
</protein>
<gene>
    <name evidence="2" type="ORF">FHS30_003189</name>
</gene>
<dbReference type="InterPro" id="IPR003719">
    <property type="entry name" value="Phenazine_PhzF-like"/>
</dbReference>
<organism evidence="2 3">
    <name type="scientific">Simiduia aestuariiviva</name>
    <dbReference type="NCBI Taxonomy" id="1510459"/>
    <lineage>
        <taxon>Bacteria</taxon>
        <taxon>Pseudomonadati</taxon>
        <taxon>Pseudomonadota</taxon>
        <taxon>Gammaproteobacteria</taxon>
        <taxon>Cellvibrionales</taxon>
        <taxon>Cellvibrionaceae</taxon>
        <taxon>Simiduia</taxon>
    </lineage>
</organism>
<dbReference type="RefSeq" id="WP_183911452.1">
    <property type="nucleotide sequence ID" value="NZ_JACHXZ010000004.1"/>
</dbReference>
<accession>A0A839UVB2</accession>
<sequence length="287" mass="31178">MKISVAQVNAFTDQNRGGNPAGVVLNADHLTYDQKLAIAHAAKLSETAFVSRSAVADVKLEFFTPTRQIPHCGHATIATFRYLREQELLGEGDFTKETIDGTRRVLLRGDEAYMEQRSPKFTAIDAHLASTLQSLGIDAGQTIAAPMRVDTGNGFLVLGLSDTRWLAELKPDLTAIKALSESLNLVGFYLFSSDTVVAGRHATTRMFAPRFGIDEEAATGMAAGPLACYLSQQLGQPDTEFFIEQGQFMTPASPSIIQVQLEKQGSEIHSLMAGGNAQFVRQIDLEI</sequence>
<dbReference type="Proteomes" id="UP000559987">
    <property type="component" value="Unassembled WGS sequence"/>
</dbReference>
<reference evidence="2 3" key="1">
    <citation type="submission" date="2020-08" db="EMBL/GenBank/DDBJ databases">
        <title>Genomic Encyclopedia of Type Strains, Phase III (KMG-III): the genomes of soil and plant-associated and newly described type strains.</title>
        <authorList>
            <person name="Whitman W."/>
        </authorList>
    </citation>
    <scope>NUCLEOTIDE SEQUENCE [LARGE SCALE GENOMIC DNA]</scope>
    <source>
        <strain evidence="2 3">CECT 8571</strain>
    </source>
</reference>
<dbReference type="GO" id="GO:0005737">
    <property type="term" value="C:cytoplasm"/>
    <property type="evidence" value="ECO:0007669"/>
    <property type="project" value="TreeGrafter"/>
</dbReference>
<dbReference type="NCBIfam" id="TIGR00654">
    <property type="entry name" value="PhzF_family"/>
    <property type="match status" value="1"/>
</dbReference>
<dbReference type="Gene3D" id="3.10.310.10">
    <property type="entry name" value="Diaminopimelate Epimerase, Chain A, domain 1"/>
    <property type="match status" value="2"/>
</dbReference>
<dbReference type="Pfam" id="PF02567">
    <property type="entry name" value="PhzC-PhzF"/>
    <property type="match status" value="1"/>
</dbReference>
<feature type="active site" evidence="1">
    <location>
        <position position="46"/>
    </location>
</feature>
<dbReference type="AlphaFoldDB" id="A0A839UVB2"/>
<dbReference type="SUPFAM" id="SSF54506">
    <property type="entry name" value="Diaminopimelate epimerase-like"/>
    <property type="match status" value="1"/>
</dbReference>
<dbReference type="GO" id="GO:0016853">
    <property type="term" value="F:isomerase activity"/>
    <property type="evidence" value="ECO:0007669"/>
    <property type="project" value="TreeGrafter"/>
</dbReference>
<evidence type="ECO:0000313" key="2">
    <source>
        <dbReference type="EMBL" id="MBB3169976.1"/>
    </source>
</evidence>
<evidence type="ECO:0000256" key="1">
    <source>
        <dbReference type="PIRSR" id="PIRSR016184-1"/>
    </source>
</evidence>
<name>A0A839UVB2_9GAMM</name>
<comment type="caution">
    <text evidence="2">The sequence shown here is derived from an EMBL/GenBank/DDBJ whole genome shotgun (WGS) entry which is preliminary data.</text>
</comment>
<dbReference type="PANTHER" id="PTHR13774">
    <property type="entry name" value="PHENAZINE BIOSYNTHESIS PROTEIN"/>
    <property type="match status" value="1"/>
</dbReference>
<keyword evidence="3" id="KW-1185">Reference proteome</keyword>
<dbReference type="EMBL" id="JACHXZ010000004">
    <property type="protein sequence ID" value="MBB3169976.1"/>
    <property type="molecule type" value="Genomic_DNA"/>
</dbReference>